<evidence type="ECO:0000313" key="2">
    <source>
        <dbReference type="EMBL" id="QJR37547.1"/>
    </source>
</evidence>
<feature type="region of interest" description="Disordered" evidence="1">
    <location>
        <begin position="332"/>
        <end position="358"/>
    </location>
</feature>
<dbReference type="AlphaFoldDB" id="A0A6M4IVB9"/>
<sequence length="358" mass="39359">MSDEASTALRAAMATRTIYPAKREEWRTDITEHTDSTMVPLVFRAGGTTVALLQASPMRISLFELNRRGMLLATRPARIDSVLNAAVPRDIIAPTELSRITDDGQVDVIDSATSTLVRESIGGFMFRRELPLLRGGSGRLCTLSPATLLHVRTLGQRTALEAFTLTANPKDDALVGRHRLKVDPSSRLRWGNGDARRCVLLTDHEVLIVSAPADPSTGVSPQLTTLRAPGDSGPPPTIERFGRATDRTRLRQPFIVDAAIVDGGFVVLVGLESDTQGRVLDYYDERGRYIQSAMLPFTASAMSGAGPRFLALHQDERYRWWISSWLTPMAAHGATAPPEPRQLDDAPERQLFARPRAR</sequence>
<name>A0A6M4IVB9_9BACT</name>
<dbReference type="EMBL" id="CP053085">
    <property type="protein sequence ID" value="QJR37547.1"/>
    <property type="molecule type" value="Genomic_DNA"/>
</dbReference>
<accession>A0A6M4IVB9</accession>
<dbReference type="Proteomes" id="UP000500938">
    <property type="component" value="Chromosome"/>
</dbReference>
<evidence type="ECO:0000256" key="1">
    <source>
        <dbReference type="SAM" id="MobiDB-lite"/>
    </source>
</evidence>
<proteinExistence type="predicted"/>
<reference evidence="2 3" key="1">
    <citation type="submission" date="2020-05" db="EMBL/GenBank/DDBJ databases">
        <title>Complete genome sequence of Gemmatimonas greenlandica TET16.</title>
        <authorList>
            <person name="Zeng Y."/>
        </authorList>
    </citation>
    <scope>NUCLEOTIDE SEQUENCE [LARGE SCALE GENOMIC DNA]</scope>
    <source>
        <strain evidence="2 3">TET16</strain>
    </source>
</reference>
<organism evidence="2 3">
    <name type="scientific">Gemmatimonas groenlandica</name>
    <dbReference type="NCBI Taxonomy" id="2732249"/>
    <lineage>
        <taxon>Bacteria</taxon>
        <taxon>Pseudomonadati</taxon>
        <taxon>Gemmatimonadota</taxon>
        <taxon>Gemmatimonadia</taxon>
        <taxon>Gemmatimonadales</taxon>
        <taxon>Gemmatimonadaceae</taxon>
        <taxon>Gemmatimonas</taxon>
    </lineage>
</organism>
<evidence type="ECO:0000313" key="3">
    <source>
        <dbReference type="Proteomes" id="UP000500938"/>
    </source>
</evidence>
<dbReference type="KEGG" id="ggr:HKW67_19515"/>
<protein>
    <submittedName>
        <fullName evidence="2">Uncharacterized protein</fullName>
    </submittedName>
</protein>
<gene>
    <name evidence="2" type="ORF">HKW67_19515</name>
</gene>
<keyword evidence="3" id="KW-1185">Reference proteome</keyword>